<dbReference type="EMBL" id="CP071709">
    <property type="protein sequence ID" value="QVY61988.1"/>
    <property type="molecule type" value="Genomic_DNA"/>
</dbReference>
<organism evidence="1 2">
    <name type="scientific">Cytobacillus gottheilii</name>
    <dbReference type="NCBI Taxonomy" id="859144"/>
    <lineage>
        <taxon>Bacteria</taxon>
        <taxon>Bacillati</taxon>
        <taxon>Bacillota</taxon>
        <taxon>Bacilli</taxon>
        <taxon>Bacillales</taxon>
        <taxon>Bacillaceae</taxon>
        <taxon>Cytobacillus</taxon>
    </lineage>
</organism>
<name>A0ABX8FDE7_9BACI</name>
<proteinExistence type="predicted"/>
<gene>
    <name evidence="1" type="ORF">J1899_02395</name>
</gene>
<protein>
    <submittedName>
        <fullName evidence="1">Uncharacterized protein</fullName>
    </submittedName>
</protein>
<dbReference type="Proteomes" id="UP000679247">
    <property type="component" value="Chromosome"/>
</dbReference>
<evidence type="ECO:0000313" key="1">
    <source>
        <dbReference type="EMBL" id="QVY61988.1"/>
    </source>
</evidence>
<accession>A0ABX8FDE7</accession>
<reference evidence="1 2" key="1">
    <citation type="submission" date="2021-03" db="EMBL/GenBank/DDBJ databases">
        <title>The first data on the complete genome of the tetrodotoxin-producing bacterium.</title>
        <authorList>
            <person name="Melnikova D.I."/>
            <person name="Nijland R."/>
            <person name="Magarlamov T.Y."/>
        </authorList>
    </citation>
    <scope>NUCLEOTIDE SEQUENCE [LARGE SCALE GENOMIC DNA]</scope>
    <source>
        <strain evidence="1 2">1839</strain>
    </source>
</reference>
<dbReference type="RefSeq" id="WP_214477295.1">
    <property type="nucleotide sequence ID" value="NZ_CP071709.1"/>
</dbReference>
<sequence>MRKYLVNINQEASGLFDIKLTYKEPLLLSKEERKIKLQSYQQMIAFLTQDRFSEYIFFKNKANGRIIDRMLQLLEERSSSLGNIHVIEQVFEPANESPLINSLLNGFKTFITGMYPPHFHYTKLKHLFLETADIMPHHDTQQRLLHSSNINSSIIFRSEERTHHPDWFGIAQLQIQEIDDGFSVKIHTQNQIYNQNFTLLGFNEYFSSQTKLNHTDNPIFLTMNTNEDFEMFSSLLNDFYNGGFMSVKEILPHIKDECMWAQKSMCSLKTGTRMALGDGEKVLNSPVCYTVQPDQIIHQSLNDLFEERYSKAFILSNCSICPVVHHCPSCVKMMAETELKETYCQIRQQQVFVQDYIRIRNILKSFVNSRLDQLAESDVIQFSTKEKKLFYQADHIQDQPVSYQSFFLFLIKDEVYIFINHSMKFYKINTPLAVILEGSIYEESRENIQEFMMKTYGLNGNSFEKLLSMANLFGEKAGISINVKRVEEHANGRL</sequence>
<keyword evidence="2" id="KW-1185">Reference proteome</keyword>
<evidence type="ECO:0000313" key="2">
    <source>
        <dbReference type="Proteomes" id="UP000679247"/>
    </source>
</evidence>